<name>A0A397IS32_9GLOM</name>
<gene>
    <name evidence="1" type="ORF">Glove_209g20</name>
</gene>
<dbReference type="Proteomes" id="UP000266861">
    <property type="component" value="Unassembled WGS sequence"/>
</dbReference>
<sequence>MTFFFTNRSYINDNKFSLNCATHCSIFFSLSPTVRNLYNRNLNEATKIKSNFLRLSNLKIVQSIIVGNKQMHFLRVLNMQFHISNAHGKSNTKIDK</sequence>
<evidence type="ECO:0000313" key="2">
    <source>
        <dbReference type="Proteomes" id="UP000266861"/>
    </source>
</evidence>
<accession>A0A397IS32</accession>
<comment type="caution">
    <text evidence="1">The sequence shown here is derived from an EMBL/GenBank/DDBJ whole genome shotgun (WGS) entry which is preliminary data.</text>
</comment>
<proteinExistence type="predicted"/>
<protein>
    <submittedName>
        <fullName evidence="1">Uncharacterized protein</fullName>
    </submittedName>
</protein>
<evidence type="ECO:0000313" key="1">
    <source>
        <dbReference type="EMBL" id="RHZ75773.1"/>
    </source>
</evidence>
<dbReference type="EMBL" id="PQFF01000196">
    <property type="protein sequence ID" value="RHZ75773.1"/>
    <property type="molecule type" value="Genomic_DNA"/>
</dbReference>
<reference evidence="1 2" key="1">
    <citation type="submission" date="2018-08" db="EMBL/GenBank/DDBJ databases">
        <title>Genome and evolution of the arbuscular mycorrhizal fungus Diversispora epigaea (formerly Glomus versiforme) and its bacterial endosymbionts.</title>
        <authorList>
            <person name="Sun X."/>
            <person name="Fei Z."/>
            <person name="Harrison M."/>
        </authorList>
    </citation>
    <scope>NUCLEOTIDE SEQUENCE [LARGE SCALE GENOMIC DNA]</scope>
    <source>
        <strain evidence="1 2">IT104</strain>
    </source>
</reference>
<organism evidence="1 2">
    <name type="scientific">Diversispora epigaea</name>
    <dbReference type="NCBI Taxonomy" id="1348612"/>
    <lineage>
        <taxon>Eukaryota</taxon>
        <taxon>Fungi</taxon>
        <taxon>Fungi incertae sedis</taxon>
        <taxon>Mucoromycota</taxon>
        <taxon>Glomeromycotina</taxon>
        <taxon>Glomeromycetes</taxon>
        <taxon>Diversisporales</taxon>
        <taxon>Diversisporaceae</taxon>
        <taxon>Diversispora</taxon>
    </lineage>
</organism>
<keyword evidence="2" id="KW-1185">Reference proteome</keyword>
<dbReference type="AlphaFoldDB" id="A0A397IS32"/>